<dbReference type="OrthoDB" id="3794181at2759"/>
<feature type="compositionally biased region" description="Low complexity" evidence="1">
    <location>
        <begin position="95"/>
        <end position="112"/>
    </location>
</feature>
<name>A0A6A6XD14_9PLEO</name>
<feature type="region of interest" description="Disordered" evidence="1">
    <location>
        <begin position="1"/>
        <end position="112"/>
    </location>
</feature>
<feature type="compositionally biased region" description="Basic and acidic residues" evidence="1">
    <location>
        <begin position="85"/>
        <end position="94"/>
    </location>
</feature>
<protein>
    <submittedName>
        <fullName evidence="2">Uncharacterized protein</fullName>
    </submittedName>
</protein>
<gene>
    <name evidence="2" type="ORF">K505DRAFT_374813</name>
</gene>
<proteinExistence type="predicted"/>
<keyword evidence="3" id="KW-1185">Reference proteome</keyword>
<organism evidence="2 3">
    <name type="scientific">Melanomma pulvis-pyrius CBS 109.77</name>
    <dbReference type="NCBI Taxonomy" id="1314802"/>
    <lineage>
        <taxon>Eukaryota</taxon>
        <taxon>Fungi</taxon>
        <taxon>Dikarya</taxon>
        <taxon>Ascomycota</taxon>
        <taxon>Pezizomycotina</taxon>
        <taxon>Dothideomycetes</taxon>
        <taxon>Pleosporomycetidae</taxon>
        <taxon>Pleosporales</taxon>
        <taxon>Melanommataceae</taxon>
        <taxon>Melanomma</taxon>
    </lineage>
</organism>
<sequence length="343" mass="38850">MPTHQKPHHGKVAYTPRDVRKSRDSSRTSSSVGSSRKSWPVDSYVPYYPPRPRAQEFKHRQSMENKRRSRWSDAVDVAESDKEEGEWSSREELSTRSSSSGGSMSVSTTQRSRSSSIEIDDYIDSLYENVHSQDRLSKVMDKPRVIADIHRREYHWGKASARQFNMELPYVMDMLRYMYERYDTVSCYSLGMLEEGAIIYYLEPFVIGLDQAHGGRGTAKVGGRDCTARVHLKGRFGIVLGTYGQHVKVLESATFKGQGLGKVKHQRLWHEYVGIHATGGYTSNPSPNKALEIGFSCCALDPESSIHLAPSKISLSNQILIAGNITSDSLARLRTMVKRMWYL</sequence>
<evidence type="ECO:0000256" key="1">
    <source>
        <dbReference type="SAM" id="MobiDB-lite"/>
    </source>
</evidence>
<accession>A0A6A6XD14</accession>
<dbReference type="Proteomes" id="UP000799757">
    <property type="component" value="Unassembled WGS sequence"/>
</dbReference>
<evidence type="ECO:0000313" key="3">
    <source>
        <dbReference type="Proteomes" id="UP000799757"/>
    </source>
</evidence>
<reference evidence="2" key="1">
    <citation type="journal article" date="2020" name="Stud. Mycol.">
        <title>101 Dothideomycetes genomes: a test case for predicting lifestyles and emergence of pathogens.</title>
        <authorList>
            <person name="Haridas S."/>
            <person name="Albert R."/>
            <person name="Binder M."/>
            <person name="Bloem J."/>
            <person name="Labutti K."/>
            <person name="Salamov A."/>
            <person name="Andreopoulos B."/>
            <person name="Baker S."/>
            <person name="Barry K."/>
            <person name="Bills G."/>
            <person name="Bluhm B."/>
            <person name="Cannon C."/>
            <person name="Castanera R."/>
            <person name="Culley D."/>
            <person name="Daum C."/>
            <person name="Ezra D."/>
            <person name="Gonzalez J."/>
            <person name="Henrissat B."/>
            <person name="Kuo A."/>
            <person name="Liang C."/>
            <person name="Lipzen A."/>
            <person name="Lutzoni F."/>
            <person name="Magnuson J."/>
            <person name="Mondo S."/>
            <person name="Nolan M."/>
            <person name="Ohm R."/>
            <person name="Pangilinan J."/>
            <person name="Park H.-J."/>
            <person name="Ramirez L."/>
            <person name="Alfaro M."/>
            <person name="Sun H."/>
            <person name="Tritt A."/>
            <person name="Yoshinaga Y."/>
            <person name="Zwiers L.-H."/>
            <person name="Turgeon B."/>
            <person name="Goodwin S."/>
            <person name="Spatafora J."/>
            <person name="Crous P."/>
            <person name="Grigoriev I."/>
        </authorList>
    </citation>
    <scope>NUCLEOTIDE SEQUENCE</scope>
    <source>
        <strain evidence="2">CBS 109.77</strain>
    </source>
</reference>
<feature type="compositionally biased region" description="Low complexity" evidence="1">
    <location>
        <begin position="27"/>
        <end position="38"/>
    </location>
</feature>
<feature type="compositionally biased region" description="Basic and acidic residues" evidence="1">
    <location>
        <begin position="17"/>
        <end position="26"/>
    </location>
</feature>
<dbReference type="AlphaFoldDB" id="A0A6A6XD14"/>
<feature type="compositionally biased region" description="Basic residues" evidence="1">
    <location>
        <begin position="1"/>
        <end position="11"/>
    </location>
</feature>
<feature type="compositionally biased region" description="Basic and acidic residues" evidence="1">
    <location>
        <begin position="53"/>
        <end position="73"/>
    </location>
</feature>
<evidence type="ECO:0000313" key="2">
    <source>
        <dbReference type="EMBL" id="KAF2794158.1"/>
    </source>
</evidence>
<dbReference type="EMBL" id="MU001900">
    <property type="protein sequence ID" value="KAF2794158.1"/>
    <property type="molecule type" value="Genomic_DNA"/>
</dbReference>